<dbReference type="AlphaFoldDB" id="A0A6B0YRH5"/>
<proteinExistence type="predicted"/>
<name>A0A6B0YRH5_9CHLR</name>
<dbReference type="EMBL" id="VXRG01000080">
    <property type="protein sequence ID" value="MXY93684.1"/>
    <property type="molecule type" value="Genomic_DNA"/>
</dbReference>
<reference evidence="1" key="1">
    <citation type="submission" date="2019-09" db="EMBL/GenBank/DDBJ databases">
        <title>Characterisation of the sponge microbiome using genome-centric metagenomics.</title>
        <authorList>
            <person name="Engelberts J.P."/>
            <person name="Robbins S.J."/>
            <person name="De Goeij J.M."/>
            <person name="Aranda M."/>
            <person name="Bell S.C."/>
            <person name="Webster N.S."/>
        </authorList>
    </citation>
    <scope>NUCLEOTIDE SEQUENCE</scope>
    <source>
        <strain evidence="1">SB0664_bin_27</strain>
    </source>
</reference>
<comment type="caution">
    <text evidence="1">The sequence shown here is derived from an EMBL/GenBank/DDBJ whole genome shotgun (WGS) entry which is preliminary data.</text>
</comment>
<accession>A0A6B0YRH5</accession>
<sequence>MPNGGSDCCGTCWFNRRNRGERGYNRARDTDVEAYCEIRDVPIENPFWTYCANHPHRRPQRDPIPIGPIMLSDSSEYESKGYVRKVWISSPDSEEVRQHLLDLLNRLPTHVAADRYPARPGLAEVVVRQLGEFKERRAEKKNLWLSENLPDSWASVAREALAKIRGED</sequence>
<gene>
    <name evidence="1" type="ORF">F4Y42_09570</name>
</gene>
<organism evidence="1">
    <name type="scientific">Caldilineaceae bacterium SB0664_bin_27</name>
    <dbReference type="NCBI Taxonomy" id="2605260"/>
    <lineage>
        <taxon>Bacteria</taxon>
        <taxon>Bacillati</taxon>
        <taxon>Chloroflexota</taxon>
        <taxon>Caldilineae</taxon>
        <taxon>Caldilineales</taxon>
        <taxon>Caldilineaceae</taxon>
    </lineage>
</organism>
<protein>
    <submittedName>
        <fullName evidence="1">Uncharacterized protein</fullName>
    </submittedName>
</protein>
<evidence type="ECO:0000313" key="1">
    <source>
        <dbReference type="EMBL" id="MXY93684.1"/>
    </source>
</evidence>